<evidence type="ECO:0000313" key="1">
    <source>
        <dbReference type="EMBL" id="KAH7848796.1"/>
    </source>
</evidence>
<protein>
    <submittedName>
        <fullName evidence="1">Uncharacterized protein</fullName>
    </submittedName>
</protein>
<reference evidence="1 2" key="1">
    <citation type="journal article" date="2021" name="Hortic Res">
        <title>High-quality reference genome and annotation aids understanding of berry development for evergreen blueberry (Vaccinium darrowii).</title>
        <authorList>
            <person name="Yu J."/>
            <person name="Hulse-Kemp A.M."/>
            <person name="Babiker E."/>
            <person name="Staton M."/>
        </authorList>
    </citation>
    <scope>NUCLEOTIDE SEQUENCE [LARGE SCALE GENOMIC DNA]</scope>
    <source>
        <strain evidence="2">cv. NJ 8807/NJ 8810</strain>
        <tissue evidence="1">Young leaf</tissue>
    </source>
</reference>
<sequence>MLPSQSFQKLQKGKNAASSSEVPSQARSHRKSSPDEDERYEKLSTQVEEVALAIKKLTDDRLNVNDFYDEVMKTEGFDELALALAFDHMVENEKVAKAFMKLEVFLREEENSLEDALAKDGGSSPSLGATIYSSQFAANALRGIRRNVGTRRARLPGRIPPMMLQKPAEPNFTAEDK</sequence>
<keyword evidence="2" id="KW-1185">Reference proteome</keyword>
<organism evidence="1 2">
    <name type="scientific">Vaccinium darrowii</name>
    <dbReference type="NCBI Taxonomy" id="229202"/>
    <lineage>
        <taxon>Eukaryota</taxon>
        <taxon>Viridiplantae</taxon>
        <taxon>Streptophyta</taxon>
        <taxon>Embryophyta</taxon>
        <taxon>Tracheophyta</taxon>
        <taxon>Spermatophyta</taxon>
        <taxon>Magnoliopsida</taxon>
        <taxon>eudicotyledons</taxon>
        <taxon>Gunneridae</taxon>
        <taxon>Pentapetalae</taxon>
        <taxon>asterids</taxon>
        <taxon>Ericales</taxon>
        <taxon>Ericaceae</taxon>
        <taxon>Vaccinioideae</taxon>
        <taxon>Vaccinieae</taxon>
        <taxon>Vaccinium</taxon>
    </lineage>
</organism>
<accession>A0ACB7Y5H8</accession>
<comment type="caution">
    <text evidence="1">The sequence shown here is derived from an EMBL/GenBank/DDBJ whole genome shotgun (WGS) entry which is preliminary data.</text>
</comment>
<dbReference type="EMBL" id="CM037157">
    <property type="protein sequence ID" value="KAH7848796.1"/>
    <property type="molecule type" value="Genomic_DNA"/>
</dbReference>
<evidence type="ECO:0000313" key="2">
    <source>
        <dbReference type="Proteomes" id="UP000828048"/>
    </source>
</evidence>
<dbReference type="Proteomes" id="UP000828048">
    <property type="component" value="Chromosome 7"/>
</dbReference>
<name>A0ACB7Y5H8_9ERIC</name>
<gene>
    <name evidence="1" type="ORF">Vadar_008120</name>
</gene>
<proteinExistence type="predicted"/>